<organism evidence="2 3">
    <name type="scientific">Streptomyces paromomycinus</name>
    <name type="common">Streptomyces rimosus subsp. paromomycinus</name>
    <dbReference type="NCBI Taxonomy" id="92743"/>
    <lineage>
        <taxon>Bacteria</taxon>
        <taxon>Bacillati</taxon>
        <taxon>Actinomycetota</taxon>
        <taxon>Actinomycetes</taxon>
        <taxon>Kitasatosporales</taxon>
        <taxon>Streptomycetaceae</taxon>
        <taxon>Streptomyces</taxon>
    </lineage>
</organism>
<accession>A0A401VXW4</accession>
<name>A0A401VXW4_STREY</name>
<evidence type="ECO:0000256" key="1">
    <source>
        <dbReference type="SAM" id="MobiDB-lite"/>
    </source>
</evidence>
<dbReference type="EMBL" id="BHZD01000001">
    <property type="protein sequence ID" value="GCD41875.1"/>
    <property type="molecule type" value="Genomic_DNA"/>
</dbReference>
<sequence>MTASPSDAVHQQRLDQLAAFLRESEQILADWDVYSDEHTDLDGWPHDPHAYGLRASRRDADAWRAFNRVRSHAKELLSTAAGQIRRLPARAIQPRWTWQLAALDVALDQLNAVQRTWLDDRDSLPAAARPGTEAYDDARAERDAEAWHYLYEWSNHGQVLLDINTTAQHTPPRATPRAPAPAPAASSATSPTPRRQR</sequence>
<keyword evidence="3" id="KW-1185">Reference proteome</keyword>
<gene>
    <name evidence="2" type="ORF">GKJPGBOP_01532</name>
</gene>
<dbReference type="Proteomes" id="UP000286746">
    <property type="component" value="Unassembled WGS sequence"/>
</dbReference>
<feature type="compositionally biased region" description="Low complexity" evidence="1">
    <location>
        <begin position="170"/>
        <end position="197"/>
    </location>
</feature>
<reference evidence="2 3" key="1">
    <citation type="submission" date="2018-11" db="EMBL/GenBank/DDBJ databases">
        <title>Whole genome sequence of Streptomyces paromomycinus NBRC 15454(T).</title>
        <authorList>
            <person name="Komaki H."/>
            <person name="Tamura T."/>
        </authorList>
    </citation>
    <scope>NUCLEOTIDE SEQUENCE [LARGE SCALE GENOMIC DNA]</scope>
    <source>
        <strain evidence="2 3">NBRC 15454</strain>
    </source>
</reference>
<proteinExistence type="predicted"/>
<evidence type="ECO:0000313" key="3">
    <source>
        <dbReference type="Proteomes" id="UP000286746"/>
    </source>
</evidence>
<dbReference type="AlphaFoldDB" id="A0A401VXW4"/>
<evidence type="ECO:0000313" key="2">
    <source>
        <dbReference type="EMBL" id="GCD41875.1"/>
    </source>
</evidence>
<comment type="caution">
    <text evidence="2">The sequence shown here is derived from an EMBL/GenBank/DDBJ whole genome shotgun (WGS) entry which is preliminary data.</text>
</comment>
<feature type="region of interest" description="Disordered" evidence="1">
    <location>
        <begin position="164"/>
        <end position="197"/>
    </location>
</feature>
<protein>
    <submittedName>
        <fullName evidence="2">Uncharacterized protein</fullName>
    </submittedName>
</protein>
<dbReference type="RefSeq" id="WP_125053095.1">
    <property type="nucleotide sequence ID" value="NZ_BHZD01000001.1"/>
</dbReference>